<dbReference type="PANTHER" id="PTHR44196:SF1">
    <property type="entry name" value="DEHYDROGENASE_REDUCTASE SDR FAMILY MEMBER 7B"/>
    <property type="match status" value="1"/>
</dbReference>
<dbReference type="InterPro" id="IPR020904">
    <property type="entry name" value="Sc_DH/Rdtase_CS"/>
</dbReference>
<organism evidence="4 5">
    <name type="scientific">Bradyrhizobium erythrophlei</name>
    <dbReference type="NCBI Taxonomy" id="1437360"/>
    <lineage>
        <taxon>Bacteria</taxon>
        <taxon>Pseudomonadati</taxon>
        <taxon>Pseudomonadota</taxon>
        <taxon>Alphaproteobacteria</taxon>
        <taxon>Hyphomicrobiales</taxon>
        <taxon>Nitrobacteraceae</taxon>
        <taxon>Bradyrhizobium</taxon>
    </lineage>
</organism>
<evidence type="ECO:0000313" key="5">
    <source>
        <dbReference type="Proteomes" id="UP000190675"/>
    </source>
</evidence>
<proteinExistence type="inferred from homology"/>
<evidence type="ECO:0000256" key="3">
    <source>
        <dbReference type="RuleBase" id="RU000363"/>
    </source>
</evidence>
<dbReference type="CDD" id="cd05233">
    <property type="entry name" value="SDR_c"/>
    <property type="match status" value="1"/>
</dbReference>
<dbReference type="OrthoDB" id="4690547at2"/>
<dbReference type="Pfam" id="PF00106">
    <property type="entry name" value="adh_short"/>
    <property type="match status" value="1"/>
</dbReference>
<dbReference type="SUPFAM" id="SSF51735">
    <property type="entry name" value="NAD(P)-binding Rossmann-fold domains"/>
    <property type="match status" value="1"/>
</dbReference>
<gene>
    <name evidence="4" type="ORF">SAMN05444169_5869</name>
</gene>
<dbReference type="PANTHER" id="PTHR44196">
    <property type="entry name" value="DEHYDROGENASE/REDUCTASE SDR FAMILY MEMBER 7B"/>
    <property type="match status" value="1"/>
</dbReference>
<dbReference type="GO" id="GO:0016020">
    <property type="term" value="C:membrane"/>
    <property type="evidence" value="ECO:0007669"/>
    <property type="project" value="TreeGrafter"/>
</dbReference>
<dbReference type="InterPro" id="IPR036291">
    <property type="entry name" value="NAD(P)-bd_dom_sf"/>
</dbReference>
<dbReference type="Proteomes" id="UP000190675">
    <property type="component" value="Chromosome I"/>
</dbReference>
<dbReference type="RefSeq" id="WP_079568930.1">
    <property type="nucleotide sequence ID" value="NZ_LT670818.1"/>
</dbReference>
<dbReference type="FunFam" id="3.40.50.720:FF:000084">
    <property type="entry name" value="Short-chain dehydrogenase reductase"/>
    <property type="match status" value="1"/>
</dbReference>
<reference evidence="4 5" key="1">
    <citation type="submission" date="2016-11" db="EMBL/GenBank/DDBJ databases">
        <authorList>
            <person name="Jaros S."/>
            <person name="Januszkiewicz K."/>
            <person name="Wedrychowicz H."/>
        </authorList>
    </citation>
    <scope>NUCLEOTIDE SEQUENCE [LARGE SCALE GENOMIC DNA]</scope>
    <source>
        <strain evidence="4 5">GAS242</strain>
    </source>
</reference>
<dbReference type="EMBL" id="LT670818">
    <property type="protein sequence ID" value="SHH12261.1"/>
    <property type="molecule type" value="Genomic_DNA"/>
</dbReference>
<evidence type="ECO:0000313" key="4">
    <source>
        <dbReference type="EMBL" id="SHH12261.1"/>
    </source>
</evidence>
<dbReference type="PRINTS" id="PR00080">
    <property type="entry name" value="SDRFAMILY"/>
</dbReference>
<comment type="similarity">
    <text evidence="1 3">Belongs to the short-chain dehydrogenases/reductases (SDR) family.</text>
</comment>
<dbReference type="GO" id="GO:0016491">
    <property type="term" value="F:oxidoreductase activity"/>
    <property type="evidence" value="ECO:0007669"/>
    <property type="project" value="UniProtKB-KW"/>
</dbReference>
<sequence length="282" mass="29555">MKLAHGQVAVVTGGASGIGFALAQALCQRGLSVMLADVEIGALEAAQQRLSQAGHSVAAHATDVTDPSSVQRLAAAAVDRFRHVDLLVSNAGVGGSLGPIWLSDPKDWTWTFGVNLFGAVHTLQAFLPAMVARGQGHVVNVASLAGLTSPPFLAPYVASKHAVVALSESLAGELAAANSPIKVSVVCPGVVQTRILESERNRPAELRAESKTPPQVLERLRAAFVARMVAPMPATELADRVIAGIEQDDFLILTHPQSNPDILARLARMQSAVQNNQAEAPR</sequence>
<keyword evidence="2" id="KW-0560">Oxidoreductase</keyword>
<dbReference type="AlphaFoldDB" id="A0A1M5QEI6"/>
<evidence type="ECO:0000256" key="2">
    <source>
        <dbReference type="ARBA" id="ARBA00023002"/>
    </source>
</evidence>
<dbReference type="InterPro" id="IPR002347">
    <property type="entry name" value="SDR_fam"/>
</dbReference>
<protein>
    <submittedName>
        <fullName evidence="4">NADP-dependent 3-hydroxy acid dehydrogenase YdfG</fullName>
    </submittedName>
</protein>
<dbReference type="PRINTS" id="PR00081">
    <property type="entry name" value="GDHRDH"/>
</dbReference>
<accession>A0A1M5QEI6</accession>
<dbReference type="Gene3D" id="3.40.50.720">
    <property type="entry name" value="NAD(P)-binding Rossmann-like Domain"/>
    <property type="match status" value="1"/>
</dbReference>
<name>A0A1M5QEI6_9BRAD</name>
<dbReference type="PROSITE" id="PS00061">
    <property type="entry name" value="ADH_SHORT"/>
    <property type="match status" value="1"/>
</dbReference>
<evidence type="ECO:0000256" key="1">
    <source>
        <dbReference type="ARBA" id="ARBA00006484"/>
    </source>
</evidence>